<geneLocation type="plasmid" evidence="2 3">
    <name>pNBRC108728a</name>
</geneLocation>
<dbReference type="Proteomes" id="UP001321486">
    <property type="component" value="Plasmid pNBRC108728a"/>
</dbReference>
<dbReference type="PROSITE" id="PS51199">
    <property type="entry name" value="SF4_HELICASE"/>
    <property type="match status" value="1"/>
</dbReference>
<dbReference type="RefSeq" id="WP_286347352.1">
    <property type="nucleotide sequence ID" value="NZ_AP027733.1"/>
</dbReference>
<evidence type="ECO:0000313" key="2">
    <source>
        <dbReference type="EMBL" id="BDZ52503.1"/>
    </source>
</evidence>
<organism evidence="2 3">
    <name type="scientific">Frondihabitans sucicola</name>
    <dbReference type="NCBI Taxonomy" id="1268041"/>
    <lineage>
        <taxon>Bacteria</taxon>
        <taxon>Bacillati</taxon>
        <taxon>Actinomycetota</taxon>
        <taxon>Actinomycetes</taxon>
        <taxon>Micrococcales</taxon>
        <taxon>Microbacteriaceae</taxon>
        <taxon>Frondihabitans</taxon>
    </lineage>
</organism>
<reference evidence="3" key="1">
    <citation type="journal article" date="2019" name="Int. J. Syst. Evol. Microbiol.">
        <title>The Global Catalogue of Microorganisms (GCM) 10K type strain sequencing project: providing services to taxonomists for standard genome sequencing and annotation.</title>
        <authorList>
            <consortium name="The Broad Institute Genomics Platform"/>
            <consortium name="The Broad Institute Genome Sequencing Center for Infectious Disease"/>
            <person name="Wu L."/>
            <person name="Ma J."/>
        </authorList>
    </citation>
    <scope>NUCLEOTIDE SEQUENCE [LARGE SCALE GENOMIC DNA]</scope>
    <source>
        <strain evidence="3">NBRC 108728</strain>
    </source>
</reference>
<dbReference type="InterPro" id="IPR027417">
    <property type="entry name" value="P-loop_NTPase"/>
</dbReference>
<dbReference type="Gene3D" id="3.40.50.300">
    <property type="entry name" value="P-loop containing nucleotide triphosphate hydrolases"/>
    <property type="match status" value="1"/>
</dbReference>
<dbReference type="PANTHER" id="PTHR30153">
    <property type="entry name" value="REPLICATIVE DNA HELICASE DNAB"/>
    <property type="match status" value="1"/>
</dbReference>
<dbReference type="InterPro" id="IPR007694">
    <property type="entry name" value="DNA_helicase_DnaB-like_C"/>
</dbReference>
<dbReference type="Pfam" id="PF03796">
    <property type="entry name" value="DnaB_C"/>
    <property type="match status" value="1"/>
</dbReference>
<dbReference type="EMBL" id="AP027733">
    <property type="protein sequence ID" value="BDZ52503.1"/>
    <property type="molecule type" value="Genomic_DNA"/>
</dbReference>
<accession>A0ABN6Y926</accession>
<protein>
    <recommendedName>
        <fullName evidence="1">SF4 helicase domain-containing protein</fullName>
    </recommendedName>
</protein>
<dbReference type="SUPFAM" id="SSF52540">
    <property type="entry name" value="P-loop containing nucleoside triphosphate hydrolases"/>
    <property type="match status" value="1"/>
</dbReference>
<name>A0ABN6Y926_9MICO</name>
<dbReference type="PANTHER" id="PTHR30153:SF2">
    <property type="entry name" value="REPLICATIVE DNA HELICASE"/>
    <property type="match status" value="1"/>
</dbReference>
<proteinExistence type="predicted"/>
<evidence type="ECO:0000259" key="1">
    <source>
        <dbReference type="PROSITE" id="PS51199"/>
    </source>
</evidence>
<gene>
    <name evidence="2" type="ORF">GCM10025867_47440</name>
</gene>
<keyword evidence="2" id="KW-0614">Plasmid</keyword>
<keyword evidence="3" id="KW-1185">Reference proteome</keyword>
<evidence type="ECO:0000313" key="3">
    <source>
        <dbReference type="Proteomes" id="UP001321486"/>
    </source>
</evidence>
<sequence length="252" mass="27433">MRGGQLVLIAARPATGKSVMALNILSHLAIKRGVACAYFSREMLGPELAKRLLAAEAKITLDALNSRKLKDNELERLGQTIQRIAGAKLFVDDSTDTDIADIVAKAKQLQRREGVKVIAIDYIQLVNCIAINKRGGGRQEEMAEVSKLTKRLALATGLVVIAVAQLNRGPEQRGDKRPALADLRESGQLEQDADTAILLHREDMHSTETERAGEVDFIVAKHRNGPTKTVAAAFQGHFSRMVDMAHEQAPAA</sequence>
<feature type="domain" description="SF4 helicase" evidence="1">
    <location>
        <begin position="1"/>
        <end position="248"/>
    </location>
</feature>